<keyword evidence="2" id="KW-1185">Reference proteome</keyword>
<evidence type="ECO:0000313" key="2">
    <source>
        <dbReference type="Proteomes" id="UP000824120"/>
    </source>
</evidence>
<comment type="caution">
    <text evidence="1">The sequence shown here is derived from an EMBL/GenBank/DDBJ whole genome shotgun (WGS) entry which is preliminary data.</text>
</comment>
<accession>A0A9J5W381</accession>
<dbReference type="EMBL" id="JACXVP010000012">
    <property type="protein sequence ID" value="KAG5569965.1"/>
    <property type="molecule type" value="Genomic_DNA"/>
</dbReference>
<proteinExistence type="predicted"/>
<dbReference type="Proteomes" id="UP000824120">
    <property type="component" value="Chromosome 12"/>
</dbReference>
<protein>
    <submittedName>
        <fullName evidence="1">Uncharacterized protein</fullName>
    </submittedName>
</protein>
<gene>
    <name evidence="1" type="ORF">H5410_059731</name>
</gene>
<sequence>MSTLHYQQKSTKTIGALGVAFGPAVCVDVGATSGVALGPAGPAICIDVGVAATGVALGLELGPEGGLELGPAINFTGFTLLLLPFLSRLVCFSVIPMRNVVDWVQFSMVKSRWTGSEIESGWTGSKVGSVEGWIGVGV</sequence>
<evidence type="ECO:0000313" key="1">
    <source>
        <dbReference type="EMBL" id="KAG5569965.1"/>
    </source>
</evidence>
<organism evidence="1 2">
    <name type="scientific">Solanum commersonii</name>
    <name type="common">Commerson's wild potato</name>
    <name type="synonym">Commerson's nightshade</name>
    <dbReference type="NCBI Taxonomy" id="4109"/>
    <lineage>
        <taxon>Eukaryota</taxon>
        <taxon>Viridiplantae</taxon>
        <taxon>Streptophyta</taxon>
        <taxon>Embryophyta</taxon>
        <taxon>Tracheophyta</taxon>
        <taxon>Spermatophyta</taxon>
        <taxon>Magnoliopsida</taxon>
        <taxon>eudicotyledons</taxon>
        <taxon>Gunneridae</taxon>
        <taxon>Pentapetalae</taxon>
        <taxon>asterids</taxon>
        <taxon>lamiids</taxon>
        <taxon>Solanales</taxon>
        <taxon>Solanaceae</taxon>
        <taxon>Solanoideae</taxon>
        <taxon>Solaneae</taxon>
        <taxon>Solanum</taxon>
    </lineage>
</organism>
<reference evidence="1 2" key="1">
    <citation type="submission" date="2020-09" db="EMBL/GenBank/DDBJ databases">
        <title>De no assembly of potato wild relative species, Solanum commersonii.</title>
        <authorList>
            <person name="Cho K."/>
        </authorList>
    </citation>
    <scope>NUCLEOTIDE SEQUENCE [LARGE SCALE GENOMIC DNA]</scope>
    <source>
        <strain evidence="1">LZ3.2</strain>
        <tissue evidence="1">Leaf</tissue>
    </source>
</reference>
<name>A0A9J5W381_SOLCO</name>
<dbReference type="AlphaFoldDB" id="A0A9J5W381"/>